<feature type="compositionally biased region" description="Polar residues" evidence="3">
    <location>
        <begin position="121"/>
        <end position="131"/>
    </location>
</feature>
<dbReference type="STRING" id="212818.A0A0D1Z4A5"/>
<dbReference type="RefSeq" id="XP_016220328.1">
    <property type="nucleotide sequence ID" value="XM_016373417.1"/>
</dbReference>
<evidence type="ECO:0000313" key="6">
    <source>
        <dbReference type="Proteomes" id="UP000054302"/>
    </source>
</evidence>
<feature type="compositionally biased region" description="Basic and acidic residues" evidence="3">
    <location>
        <begin position="107"/>
        <end position="120"/>
    </location>
</feature>
<proteinExistence type="predicted"/>
<sequence length="236" mass="25918">MSRFVSAGTEADSITRDDAWIQAQKEVEAQRQSKPVVKPGEQEGGKSLYEVLQQNKASKQEAFEEQARLKNQFRALDDDEIEFLESVNESVKAKQHAVEQETAEQLEEFRKQRAAAEHSLLETTPGNNPTLGSPVASSWMVKKKKRRRDHDGPPERAADSKSRKLSSILEDHPAAPTLASPPPETSSKETKVASSRVEKSVKSPVSASAATTTTKQSTPLTTSNQLGLQGYSSDED</sequence>
<evidence type="ECO:0000259" key="4">
    <source>
        <dbReference type="Pfam" id="PF10187"/>
    </source>
</evidence>
<protein>
    <recommendedName>
        <fullName evidence="4">FAM192A/Fyv6 N-terminal domain-containing protein</fullName>
    </recommendedName>
</protein>
<dbReference type="GO" id="GO:0005634">
    <property type="term" value="C:nucleus"/>
    <property type="evidence" value="ECO:0007669"/>
    <property type="project" value="UniProtKB-SubCell"/>
</dbReference>
<comment type="subcellular location">
    <subcellularLocation>
        <location evidence="1">Nucleus</location>
    </subcellularLocation>
</comment>
<reference evidence="5 6" key="1">
    <citation type="submission" date="2015-01" db="EMBL/GenBank/DDBJ databases">
        <title>The Genome Sequence of Exophiala mesophila CBS40295.</title>
        <authorList>
            <consortium name="The Broad Institute Genomics Platform"/>
            <person name="Cuomo C."/>
            <person name="de Hoog S."/>
            <person name="Gorbushina A."/>
            <person name="Stielow B."/>
            <person name="Teixiera M."/>
            <person name="Abouelleil A."/>
            <person name="Chapman S.B."/>
            <person name="Priest M."/>
            <person name="Young S.K."/>
            <person name="Wortman J."/>
            <person name="Nusbaum C."/>
            <person name="Birren B."/>
        </authorList>
    </citation>
    <scope>NUCLEOTIDE SEQUENCE [LARGE SCALE GENOMIC DNA]</scope>
    <source>
        <strain evidence="5 6">CBS 40295</strain>
    </source>
</reference>
<feature type="compositionally biased region" description="Low complexity" evidence="3">
    <location>
        <begin position="202"/>
        <end position="223"/>
    </location>
</feature>
<evidence type="ECO:0000256" key="2">
    <source>
        <dbReference type="ARBA" id="ARBA00023242"/>
    </source>
</evidence>
<feature type="domain" description="FAM192A/Fyv6 N-terminal" evidence="4">
    <location>
        <begin position="4"/>
        <end position="110"/>
    </location>
</feature>
<dbReference type="InterPro" id="IPR019331">
    <property type="entry name" value="FAM192A/Fyv6_N"/>
</dbReference>
<dbReference type="GeneID" id="27326248"/>
<dbReference type="Pfam" id="PF10187">
    <property type="entry name" value="FAM192A_Fyv6_N"/>
    <property type="match status" value="1"/>
</dbReference>
<evidence type="ECO:0000256" key="3">
    <source>
        <dbReference type="SAM" id="MobiDB-lite"/>
    </source>
</evidence>
<dbReference type="AlphaFoldDB" id="A0A0D1Z4A5"/>
<accession>A0A0D1Z4A5</accession>
<feature type="compositionally biased region" description="Basic and acidic residues" evidence="3">
    <location>
        <begin position="186"/>
        <end position="201"/>
    </location>
</feature>
<name>A0A0D1Z4A5_EXOME</name>
<feature type="region of interest" description="Disordered" evidence="3">
    <location>
        <begin position="92"/>
        <end position="236"/>
    </location>
</feature>
<organism evidence="5 6">
    <name type="scientific">Exophiala mesophila</name>
    <name type="common">Black yeast-like fungus</name>
    <dbReference type="NCBI Taxonomy" id="212818"/>
    <lineage>
        <taxon>Eukaryota</taxon>
        <taxon>Fungi</taxon>
        <taxon>Dikarya</taxon>
        <taxon>Ascomycota</taxon>
        <taxon>Pezizomycotina</taxon>
        <taxon>Eurotiomycetes</taxon>
        <taxon>Chaetothyriomycetidae</taxon>
        <taxon>Chaetothyriales</taxon>
        <taxon>Herpotrichiellaceae</taxon>
        <taxon>Exophiala</taxon>
    </lineage>
</organism>
<gene>
    <name evidence="5" type="ORF">PV10_08403</name>
</gene>
<dbReference type="VEuPathDB" id="FungiDB:PV10_08403"/>
<dbReference type="Proteomes" id="UP000054302">
    <property type="component" value="Unassembled WGS sequence"/>
</dbReference>
<keyword evidence="2" id="KW-0539">Nucleus</keyword>
<dbReference type="OrthoDB" id="75807at2759"/>
<dbReference type="PANTHER" id="PTHR13495">
    <property type="entry name" value="NEFA-INTERACTING NUCLEAR PROTEIN NIP30"/>
    <property type="match status" value="1"/>
</dbReference>
<feature type="compositionally biased region" description="Basic and acidic residues" evidence="3">
    <location>
        <begin position="149"/>
        <end position="162"/>
    </location>
</feature>
<feature type="compositionally biased region" description="Polar residues" evidence="3">
    <location>
        <begin position="224"/>
        <end position="236"/>
    </location>
</feature>
<evidence type="ECO:0000313" key="5">
    <source>
        <dbReference type="EMBL" id="KIV88754.1"/>
    </source>
</evidence>
<feature type="region of interest" description="Disordered" evidence="3">
    <location>
        <begin position="26"/>
        <end position="45"/>
    </location>
</feature>
<dbReference type="HOGENOM" id="CLU_067596_0_0_1"/>
<keyword evidence="6" id="KW-1185">Reference proteome</keyword>
<dbReference type="EMBL" id="KN847525">
    <property type="protein sequence ID" value="KIV88754.1"/>
    <property type="molecule type" value="Genomic_DNA"/>
</dbReference>
<dbReference type="PANTHER" id="PTHR13495:SF0">
    <property type="entry name" value="PSME3-INTERACTING PROTEIN"/>
    <property type="match status" value="1"/>
</dbReference>
<evidence type="ECO:0000256" key="1">
    <source>
        <dbReference type="ARBA" id="ARBA00004123"/>
    </source>
</evidence>
<dbReference type="InterPro" id="IPR039845">
    <property type="entry name" value="FAM192A"/>
</dbReference>
<dbReference type="OMA" id="RYKLHVA"/>